<organism evidence="1 2">
    <name type="scientific">Sphaerodactylus townsendi</name>
    <dbReference type="NCBI Taxonomy" id="933632"/>
    <lineage>
        <taxon>Eukaryota</taxon>
        <taxon>Metazoa</taxon>
        <taxon>Chordata</taxon>
        <taxon>Craniata</taxon>
        <taxon>Vertebrata</taxon>
        <taxon>Euteleostomi</taxon>
        <taxon>Lepidosauria</taxon>
        <taxon>Squamata</taxon>
        <taxon>Bifurcata</taxon>
        <taxon>Gekkota</taxon>
        <taxon>Sphaerodactylidae</taxon>
        <taxon>Sphaerodactylus</taxon>
    </lineage>
</organism>
<dbReference type="EMBL" id="CM037621">
    <property type="protein sequence ID" value="KAH8002225.1"/>
    <property type="molecule type" value="Genomic_DNA"/>
</dbReference>
<gene>
    <name evidence="1" type="primary">CEP19</name>
    <name evidence="1" type="ORF">K3G42_021508</name>
</gene>
<evidence type="ECO:0000313" key="1">
    <source>
        <dbReference type="EMBL" id="KAH8002225.1"/>
    </source>
</evidence>
<keyword evidence="2" id="KW-1185">Reference proteome</keyword>
<evidence type="ECO:0000313" key="2">
    <source>
        <dbReference type="Proteomes" id="UP000827872"/>
    </source>
</evidence>
<accession>A0ACB8FAH4</accession>
<reference evidence="1" key="1">
    <citation type="submission" date="2021-08" db="EMBL/GenBank/DDBJ databases">
        <title>The first chromosome-level gecko genome reveals the dynamic sex chromosomes of Neotropical dwarf geckos (Sphaerodactylidae: Sphaerodactylus).</title>
        <authorList>
            <person name="Pinto B.J."/>
            <person name="Keating S.E."/>
            <person name="Gamble T."/>
        </authorList>
    </citation>
    <scope>NUCLEOTIDE SEQUENCE</scope>
    <source>
        <strain evidence="1">TG3544</strain>
    </source>
</reference>
<sequence length="235" mass="26656">MPAWKDLAGNGITEGPDRATAQNSCYGDESKEAEAVSGVDVCEEDAGLVISDDYMSMHVSDIFWIKSIAGAGMSFIAKKCGIQLQPPSIILIYEDQLKNNIRKRIMPVRNFSKYSDCSRAAEQLKNNPRHKTYLEGISMEQLQKLHSLLKGHLGGQSLTESLKQLELEETIDPEENLNKLDDKELAKRKKIMDELFEKNRKKKDDPDFVYNVEVDFPQDKELDSCSWDAESDDEF</sequence>
<proteinExistence type="predicted"/>
<protein>
    <submittedName>
        <fullName evidence="1">Centrosomal protein of 19 kDa</fullName>
    </submittedName>
</protein>
<name>A0ACB8FAH4_9SAUR</name>
<dbReference type="Proteomes" id="UP000827872">
    <property type="component" value="Linkage Group LG08"/>
</dbReference>
<comment type="caution">
    <text evidence="1">The sequence shown here is derived from an EMBL/GenBank/DDBJ whole genome shotgun (WGS) entry which is preliminary data.</text>
</comment>